<organism evidence="2 3">
    <name type="scientific">Aquipseudomonas alcaligenes</name>
    <name type="common">Pseudomonas alcaligenes</name>
    <dbReference type="NCBI Taxonomy" id="43263"/>
    <lineage>
        <taxon>Bacteria</taxon>
        <taxon>Pseudomonadati</taxon>
        <taxon>Pseudomonadota</taxon>
        <taxon>Gammaproteobacteria</taxon>
        <taxon>Pseudomonadales</taxon>
        <taxon>Pseudomonadaceae</taxon>
        <taxon>Aquipseudomonas</taxon>
    </lineage>
</organism>
<feature type="transmembrane region" description="Helical" evidence="1">
    <location>
        <begin position="101"/>
        <end position="118"/>
    </location>
</feature>
<keyword evidence="1" id="KW-0812">Transmembrane</keyword>
<dbReference type="EMBL" id="FTMP01000006">
    <property type="protein sequence ID" value="SIQ62801.1"/>
    <property type="molecule type" value="Genomic_DNA"/>
</dbReference>
<protein>
    <submittedName>
        <fullName evidence="2">Uncharacterized protein</fullName>
    </submittedName>
</protein>
<accession>A0A1N6UBC6</accession>
<dbReference type="RefSeq" id="WP_076427192.1">
    <property type="nucleotide sequence ID" value="NZ_FTMP01000006.1"/>
</dbReference>
<evidence type="ECO:0000256" key="1">
    <source>
        <dbReference type="SAM" id="Phobius"/>
    </source>
</evidence>
<name>A0A1N6UBC6_AQUAC</name>
<evidence type="ECO:0000313" key="3">
    <source>
        <dbReference type="Proteomes" id="UP000185841"/>
    </source>
</evidence>
<feature type="transmembrane region" description="Helical" evidence="1">
    <location>
        <begin position="46"/>
        <end position="65"/>
    </location>
</feature>
<feature type="transmembrane region" description="Helical" evidence="1">
    <location>
        <begin position="12"/>
        <end position="34"/>
    </location>
</feature>
<reference evidence="2 3" key="1">
    <citation type="submission" date="2017-01" db="EMBL/GenBank/DDBJ databases">
        <authorList>
            <person name="Mah S.A."/>
            <person name="Swanson W.J."/>
            <person name="Moy G.W."/>
            <person name="Vacquier V.D."/>
        </authorList>
    </citation>
    <scope>NUCLEOTIDE SEQUENCE [LARGE SCALE GENOMIC DNA]</scope>
    <source>
        <strain evidence="2 3">RU36E</strain>
    </source>
</reference>
<proteinExistence type="predicted"/>
<dbReference type="Proteomes" id="UP000185841">
    <property type="component" value="Unassembled WGS sequence"/>
</dbReference>
<evidence type="ECO:0000313" key="2">
    <source>
        <dbReference type="EMBL" id="SIQ62801.1"/>
    </source>
</evidence>
<dbReference type="AlphaFoldDB" id="A0A1N6UBC6"/>
<keyword evidence="1" id="KW-1133">Transmembrane helix</keyword>
<sequence>MHTLNASSLLRRALLADGVVGLLTGALLVLAASWLAELLSLPRNLLLASGWALLPLGMFLIWLGSCEQISRLLVWLVLAINALWVIDSLVLLVSGWIAPNLLGHVFVIGQALLVLLFIELELMGLKRSEPVAA</sequence>
<feature type="transmembrane region" description="Helical" evidence="1">
    <location>
        <begin position="72"/>
        <end position="95"/>
    </location>
</feature>
<keyword evidence="1" id="KW-0472">Membrane</keyword>
<gene>
    <name evidence="2" type="ORF">SAMN05878282_10632</name>
</gene>